<dbReference type="EMBL" id="FOGO01000011">
    <property type="protein sequence ID" value="SES19095.1"/>
    <property type="molecule type" value="Genomic_DNA"/>
</dbReference>
<feature type="transmembrane region" description="Helical" evidence="2">
    <location>
        <begin position="219"/>
        <end position="245"/>
    </location>
</feature>
<dbReference type="InterPro" id="IPR045931">
    <property type="entry name" value="DUF6350"/>
</dbReference>
<keyword evidence="4" id="KW-1185">Reference proteome</keyword>
<feature type="transmembrane region" description="Helical" evidence="2">
    <location>
        <begin position="20"/>
        <end position="50"/>
    </location>
</feature>
<evidence type="ECO:0000313" key="3">
    <source>
        <dbReference type="EMBL" id="SES19095.1"/>
    </source>
</evidence>
<evidence type="ECO:0000313" key="4">
    <source>
        <dbReference type="Proteomes" id="UP000182841"/>
    </source>
</evidence>
<organism evidence="3 4">
    <name type="scientific">Streptomyces qinglanensis</name>
    <dbReference type="NCBI Taxonomy" id="943816"/>
    <lineage>
        <taxon>Bacteria</taxon>
        <taxon>Bacillati</taxon>
        <taxon>Actinomycetota</taxon>
        <taxon>Actinomycetes</taxon>
        <taxon>Kitasatosporales</taxon>
        <taxon>Streptomycetaceae</taxon>
        <taxon>Streptomyces</taxon>
    </lineage>
</organism>
<proteinExistence type="predicted"/>
<gene>
    <name evidence="3" type="ORF">SAMN05421870_111130</name>
</gene>
<dbReference type="Pfam" id="PF19877">
    <property type="entry name" value="DUF6350"/>
    <property type="match status" value="1"/>
</dbReference>
<dbReference type="RefSeq" id="WP_075002131.1">
    <property type="nucleotide sequence ID" value="NZ_FOGO01000011.1"/>
</dbReference>
<protein>
    <recommendedName>
        <fullName evidence="5">Integral membrane protein</fullName>
    </recommendedName>
</protein>
<dbReference type="Proteomes" id="UP000182841">
    <property type="component" value="Unassembled WGS sequence"/>
</dbReference>
<reference evidence="4" key="1">
    <citation type="submission" date="2016-10" db="EMBL/GenBank/DDBJ databases">
        <authorList>
            <person name="Varghese N."/>
            <person name="Submissions S."/>
        </authorList>
    </citation>
    <scope>NUCLEOTIDE SEQUENCE [LARGE SCALE GENOMIC DNA]</scope>
    <source>
        <strain evidence="4">CGMCC 4.6825</strain>
    </source>
</reference>
<feature type="transmembrane region" description="Helical" evidence="2">
    <location>
        <begin position="405"/>
        <end position="424"/>
    </location>
</feature>
<dbReference type="AlphaFoldDB" id="A0A1H9VBN6"/>
<evidence type="ECO:0008006" key="5">
    <source>
        <dbReference type="Google" id="ProtNLM"/>
    </source>
</evidence>
<evidence type="ECO:0000256" key="1">
    <source>
        <dbReference type="SAM" id="MobiDB-lite"/>
    </source>
</evidence>
<feature type="transmembrane region" description="Helical" evidence="2">
    <location>
        <begin position="89"/>
        <end position="108"/>
    </location>
</feature>
<name>A0A1H9VBN6_9ACTN</name>
<keyword evidence="2" id="KW-1133">Transmembrane helix</keyword>
<keyword evidence="2" id="KW-0472">Membrane</keyword>
<dbReference type="OrthoDB" id="3742900at2"/>
<sequence>MSPLTHRGPSLSSGRRHPRLLPLTSGWLLGGAVAAGLGLGLSVVVVLLLWTVSPYPVGGADEALRTAADLWLLAHGAQLVRQETLTGPVAPVGVTPLLLTAVPVWLLWRATREAMDTRPSTDDDYGPPEVAVWVSGGYLLVTAAVLASASGGPFEADPVSAACRLPLFAVLVTGFCAVRCLPPHALARSWAALLARLPDPARSRVRGALRLVTRERAVVAVQAAGTATVVLCAGGAALLAAALVWNARAAFGAFPQLAGSASGHLGLLLLTVALLPNAALWATSYALGPGFTLGADSVAGPLGTTAAPLLPPFPLLAAVPEEGSGSVPQWCLTGLVPLLGGLLCGWWVGRSEVAVGPGPGARLGLGPEPRPGPELRPGPEPRPGAGPGLGPGPGRALRGAPGWRATVVTVLLAAVLCGAVTALLTASASGPLGNGTLAHVGPYWWQAGGAACAWTTAVGLPTALWVGWWTRYRARRATAAAAQAVQAAVLAAQGHGPDPAWHTDEVRRARWSVMKAASGGLMPDFAPDDFDGDRGLERSGTGETERERRSPPPFAPRTDADRKPGSAPDPGPDVASPAGTSPRDDLSPSADASARPDETVQAVPAK</sequence>
<feature type="transmembrane region" description="Helical" evidence="2">
    <location>
        <begin position="444"/>
        <end position="466"/>
    </location>
</feature>
<feature type="transmembrane region" description="Helical" evidence="2">
    <location>
        <begin position="265"/>
        <end position="287"/>
    </location>
</feature>
<keyword evidence="2" id="KW-0812">Transmembrane</keyword>
<evidence type="ECO:0000256" key="2">
    <source>
        <dbReference type="SAM" id="Phobius"/>
    </source>
</evidence>
<feature type="region of interest" description="Disordered" evidence="1">
    <location>
        <begin position="359"/>
        <end position="396"/>
    </location>
</feature>
<accession>A0A1H9VBN6</accession>
<feature type="region of interest" description="Disordered" evidence="1">
    <location>
        <begin position="522"/>
        <end position="606"/>
    </location>
</feature>